<dbReference type="PANTHER" id="PTHR41252:SF1">
    <property type="entry name" value="BLR2505 PROTEIN"/>
    <property type="match status" value="1"/>
</dbReference>
<evidence type="ECO:0000259" key="1">
    <source>
        <dbReference type="Pfam" id="PF12680"/>
    </source>
</evidence>
<sequence length="131" mass="14416">MRTAKEIIEAHYAASAAKDLDGMVADFAAQVEWTEMAGFPYAGTYVGPESVKENVFLRLGAEWDSYDATPEQLVADEEAGVVVGLGWYTGVHGGTGRAMRARFAHFWTLADGEIVRFEQVTDSHVVREAMR</sequence>
<dbReference type="RefSeq" id="WP_344669291.1">
    <property type="nucleotide sequence ID" value="NZ_BAAAQN010000045.1"/>
</dbReference>
<organism evidence="2 3">
    <name type="scientific">Catenulispora yoronensis</name>
    <dbReference type="NCBI Taxonomy" id="450799"/>
    <lineage>
        <taxon>Bacteria</taxon>
        <taxon>Bacillati</taxon>
        <taxon>Actinomycetota</taxon>
        <taxon>Actinomycetes</taxon>
        <taxon>Catenulisporales</taxon>
        <taxon>Catenulisporaceae</taxon>
        <taxon>Catenulispora</taxon>
    </lineage>
</organism>
<dbReference type="SUPFAM" id="SSF54427">
    <property type="entry name" value="NTF2-like"/>
    <property type="match status" value="1"/>
</dbReference>
<comment type="caution">
    <text evidence="2">The sequence shown here is derived from an EMBL/GenBank/DDBJ whole genome shotgun (WGS) entry which is preliminary data.</text>
</comment>
<proteinExistence type="predicted"/>
<dbReference type="Gene3D" id="3.10.450.50">
    <property type="match status" value="1"/>
</dbReference>
<dbReference type="EMBL" id="BAAAQN010000045">
    <property type="protein sequence ID" value="GAA2048543.1"/>
    <property type="molecule type" value="Genomic_DNA"/>
</dbReference>
<dbReference type="InterPro" id="IPR032710">
    <property type="entry name" value="NTF2-like_dom_sf"/>
</dbReference>
<feature type="domain" description="SnoaL-like" evidence="1">
    <location>
        <begin position="8"/>
        <end position="116"/>
    </location>
</feature>
<dbReference type="PANTHER" id="PTHR41252">
    <property type="entry name" value="BLR2505 PROTEIN"/>
    <property type="match status" value="1"/>
</dbReference>
<dbReference type="Pfam" id="PF12680">
    <property type="entry name" value="SnoaL_2"/>
    <property type="match status" value="1"/>
</dbReference>
<gene>
    <name evidence="2" type="ORF">GCM10009839_62710</name>
</gene>
<name>A0ABP5GJU2_9ACTN</name>
<evidence type="ECO:0000313" key="2">
    <source>
        <dbReference type="EMBL" id="GAA2048543.1"/>
    </source>
</evidence>
<accession>A0ABP5GJU2</accession>
<dbReference type="Proteomes" id="UP001500751">
    <property type="component" value="Unassembled WGS sequence"/>
</dbReference>
<reference evidence="3" key="1">
    <citation type="journal article" date="2019" name="Int. J. Syst. Evol. Microbiol.">
        <title>The Global Catalogue of Microorganisms (GCM) 10K type strain sequencing project: providing services to taxonomists for standard genome sequencing and annotation.</title>
        <authorList>
            <consortium name="The Broad Institute Genomics Platform"/>
            <consortium name="The Broad Institute Genome Sequencing Center for Infectious Disease"/>
            <person name="Wu L."/>
            <person name="Ma J."/>
        </authorList>
    </citation>
    <scope>NUCLEOTIDE SEQUENCE [LARGE SCALE GENOMIC DNA]</scope>
    <source>
        <strain evidence="3">JCM 16014</strain>
    </source>
</reference>
<dbReference type="InterPro" id="IPR037401">
    <property type="entry name" value="SnoaL-like"/>
</dbReference>
<keyword evidence="3" id="KW-1185">Reference proteome</keyword>
<protein>
    <submittedName>
        <fullName evidence="2">Nuclear transport factor 2 family protein</fullName>
    </submittedName>
</protein>
<evidence type="ECO:0000313" key="3">
    <source>
        <dbReference type="Proteomes" id="UP001500751"/>
    </source>
</evidence>